<dbReference type="PANTHER" id="PTHR46236:SF5">
    <property type="entry name" value="UBIQUITIN-SPECIFIC PROTEASE FAMILY C19-RELATED PROTEIN"/>
    <property type="match status" value="1"/>
</dbReference>
<evidence type="ECO:0000313" key="2">
    <source>
        <dbReference type="EMBL" id="EOA32495.1"/>
    </source>
</evidence>
<dbReference type="AlphaFoldDB" id="R0I3K6"/>
<feature type="coiled-coil region" evidence="1">
    <location>
        <begin position="80"/>
        <end position="107"/>
    </location>
</feature>
<dbReference type="PANTHER" id="PTHR46236">
    <property type="entry name" value="TRAF-LIKE SUPERFAMILY PROTEIN"/>
    <property type="match status" value="1"/>
</dbReference>
<keyword evidence="1" id="KW-0175">Coiled coil</keyword>
<dbReference type="InterPro" id="IPR050804">
    <property type="entry name" value="MCC"/>
</dbReference>
<evidence type="ECO:0000313" key="3">
    <source>
        <dbReference type="Proteomes" id="UP000029121"/>
    </source>
</evidence>
<proteinExistence type="predicted"/>
<keyword evidence="3" id="KW-1185">Reference proteome</keyword>
<protein>
    <recommendedName>
        <fullName evidence="4">MATH domain-containing protein</fullName>
    </recommendedName>
</protein>
<sequence>MAKIVESKSTHYYPSTAYDEDSDNDETVDINGFCILQSQLGQAKLIFKEHPETSSNFHLKNELKEADNTIWDLEAAGFKLDWLKQKLEEIRVIVKEAQDRAARMRELDRKILGKMKELVVLEDKLKKEQLKAMSDELGYYYCFFI</sequence>
<accession>R0I3K6</accession>
<gene>
    <name evidence="2" type="ORF">CARUB_v10015775mg</name>
</gene>
<dbReference type="EMBL" id="KB870807">
    <property type="protein sequence ID" value="EOA32495.1"/>
    <property type="molecule type" value="Genomic_DNA"/>
</dbReference>
<dbReference type="eggNOG" id="KOG1987">
    <property type="taxonomic scope" value="Eukaryota"/>
</dbReference>
<evidence type="ECO:0008006" key="4">
    <source>
        <dbReference type="Google" id="ProtNLM"/>
    </source>
</evidence>
<reference evidence="3" key="1">
    <citation type="journal article" date="2013" name="Nat. Genet.">
        <title>The Capsella rubella genome and the genomic consequences of rapid mating system evolution.</title>
        <authorList>
            <person name="Slotte T."/>
            <person name="Hazzouri K.M."/>
            <person name="Agren J.A."/>
            <person name="Koenig D."/>
            <person name="Maumus F."/>
            <person name="Guo Y.L."/>
            <person name="Steige K."/>
            <person name="Platts A.E."/>
            <person name="Escobar J.S."/>
            <person name="Newman L.K."/>
            <person name="Wang W."/>
            <person name="Mandakova T."/>
            <person name="Vello E."/>
            <person name="Smith L.M."/>
            <person name="Henz S.R."/>
            <person name="Steffen J."/>
            <person name="Takuno S."/>
            <person name="Brandvain Y."/>
            <person name="Coop G."/>
            <person name="Andolfatto P."/>
            <person name="Hu T.T."/>
            <person name="Blanchette M."/>
            <person name="Clark R.M."/>
            <person name="Quesneville H."/>
            <person name="Nordborg M."/>
            <person name="Gaut B.S."/>
            <person name="Lysak M.A."/>
            <person name="Jenkins J."/>
            <person name="Grimwood J."/>
            <person name="Chapman J."/>
            <person name="Prochnik S."/>
            <person name="Shu S."/>
            <person name="Rokhsar D."/>
            <person name="Schmutz J."/>
            <person name="Weigel D."/>
            <person name="Wright S.I."/>
        </authorList>
    </citation>
    <scope>NUCLEOTIDE SEQUENCE [LARGE SCALE GENOMIC DNA]</scope>
    <source>
        <strain evidence="3">cv. Monte Gargano</strain>
    </source>
</reference>
<evidence type="ECO:0000256" key="1">
    <source>
        <dbReference type="SAM" id="Coils"/>
    </source>
</evidence>
<organism evidence="2 3">
    <name type="scientific">Capsella rubella</name>
    <dbReference type="NCBI Taxonomy" id="81985"/>
    <lineage>
        <taxon>Eukaryota</taxon>
        <taxon>Viridiplantae</taxon>
        <taxon>Streptophyta</taxon>
        <taxon>Embryophyta</taxon>
        <taxon>Tracheophyta</taxon>
        <taxon>Spermatophyta</taxon>
        <taxon>Magnoliopsida</taxon>
        <taxon>eudicotyledons</taxon>
        <taxon>Gunneridae</taxon>
        <taxon>Pentapetalae</taxon>
        <taxon>rosids</taxon>
        <taxon>malvids</taxon>
        <taxon>Brassicales</taxon>
        <taxon>Brassicaceae</taxon>
        <taxon>Camelineae</taxon>
        <taxon>Capsella</taxon>
    </lineage>
</organism>
<dbReference type="Proteomes" id="UP000029121">
    <property type="component" value="Unassembled WGS sequence"/>
</dbReference>
<name>R0I3K6_9BRAS</name>